<dbReference type="NCBIfam" id="TIGR00539">
    <property type="entry name" value="hemN_rel"/>
    <property type="match status" value="1"/>
</dbReference>
<reference evidence="4" key="1">
    <citation type="submission" date="2019-10" db="EMBL/GenBank/DDBJ databases">
        <title>Draft genome sequence of Panacibacter sp. KCS-6.</title>
        <authorList>
            <person name="Yim K.J."/>
        </authorList>
    </citation>
    <scope>NUCLEOTIDE SEQUENCE</scope>
    <source>
        <strain evidence="4">KCS-6</strain>
    </source>
</reference>
<dbReference type="PANTHER" id="PTHR13932">
    <property type="entry name" value="COPROPORPHYRINIGEN III OXIDASE"/>
    <property type="match status" value="1"/>
</dbReference>
<dbReference type="Pfam" id="PF04055">
    <property type="entry name" value="Radical_SAM"/>
    <property type="match status" value="1"/>
</dbReference>
<dbReference type="InterPro" id="IPR010723">
    <property type="entry name" value="HemN_C"/>
</dbReference>
<dbReference type="GO" id="GO:0006779">
    <property type="term" value="P:porphyrin-containing compound biosynthetic process"/>
    <property type="evidence" value="ECO:0007669"/>
    <property type="project" value="InterPro"/>
</dbReference>
<comment type="function">
    <text evidence="2">Probably acts as a heme chaperone, transferring heme to an unknown acceptor. Binds one molecule of heme per monomer, possibly covalently. Binds 1 [4Fe-4S] cluster. The cluster is coordinated with 3 cysteines and an exchangeable S-adenosyl-L-methionine.</text>
</comment>
<keyword evidence="2" id="KW-0408">Iron</keyword>
<evidence type="ECO:0000256" key="2">
    <source>
        <dbReference type="RuleBase" id="RU364116"/>
    </source>
</evidence>
<dbReference type="GO" id="GO:0005737">
    <property type="term" value="C:cytoplasm"/>
    <property type="evidence" value="ECO:0007669"/>
    <property type="project" value="UniProtKB-SubCell"/>
</dbReference>
<dbReference type="InterPro" id="IPR006638">
    <property type="entry name" value="Elp3/MiaA/NifB-like_rSAM"/>
</dbReference>
<dbReference type="SUPFAM" id="SSF102114">
    <property type="entry name" value="Radical SAM enzymes"/>
    <property type="match status" value="1"/>
</dbReference>
<dbReference type="EMBL" id="WHPF01000009">
    <property type="protein sequence ID" value="NNV56434.1"/>
    <property type="molecule type" value="Genomic_DNA"/>
</dbReference>
<keyword evidence="2" id="KW-0411">Iron-sulfur</keyword>
<evidence type="ECO:0000313" key="4">
    <source>
        <dbReference type="EMBL" id="NNV56434.1"/>
    </source>
</evidence>
<dbReference type="GO" id="GO:0051539">
    <property type="term" value="F:4 iron, 4 sulfur cluster binding"/>
    <property type="evidence" value="ECO:0007669"/>
    <property type="project" value="UniProtKB-UniRule"/>
</dbReference>
<organism evidence="4 5">
    <name type="scientific">Limnovirga soli</name>
    <dbReference type="NCBI Taxonomy" id="2656915"/>
    <lineage>
        <taxon>Bacteria</taxon>
        <taxon>Pseudomonadati</taxon>
        <taxon>Bacteroidota</taxon>
        <taxon>Chitinophagia</taxon>
        <taxon>Chitinophagales</taxon>
        <taxon>Chitinophagaceae</taxon>
        <taxon>Limnovirga</taxon>
    </lineage>
</organism>
<keyword evidence="2" id="KW-0004">4Fe-4S</keyword>
<dbReference type="GO" id="GO:0046872">
    <property type="term" value="F:metal ion binding"/>
    <property type="evidence" value="ECO:0007669"/>
    <property type="project" value="UniProtKB-UniRule"/>
</dbReference>
<dbReference type="SFLD" id="SFLDG01065">
    <property type="entry name" value="anaerobic_coproporphyrinogen-I"/>
    <property type="match status" value="1"/>
</dbReference>
<dbReference type="InterPro" id="IPR034505">
    <property type="entry name" value="Coproporphyrinogen-III_oxidase"/>
</dbReference>
<proteinExistence type="inferred from homology"/>
<dbReference type="SFLD" id="SFLDG01082">
    <property type="entry name" value="B12-binding_domain_containing"/>
    <property type="match status" value="1"/>
</dbReference>
<keyword evidence="2" id="KW-0349">Heme</keyword>
<keyword evidence="2" id="KW-0143">Chaperone</keyword>
<dbReference type="SMART" id="SM00729">
    <property type="entry name" value="Elp3"/>
    <property type="match status" value="1"/>
</dbReference>
<dbReference type="InterPro" id="IPR023404">
    <property type="entry name" value="rSAM_horseshoe"/>
</dbReference>
<dbReference type="PANTHER" id="PTHR13932:SF5">
    <property type="entry name" value="RADICAL S-ADENOSYL METHIONINE DOMAIN-CONTAINING PROTEIN 1, MITOCHONDRIAL"/>
    <property type="match status" value="1"/>
</dbReference>
<evidence type="ECO:0000313" key="5">
    <source>
        <dbReference type="Proteomes" id="UP000598971"/>
    </source>
</evidence>
<dbReference type="SFLD" id="SFLDS00029">
    <property type="entry name" value="Radical_SAM"/>
    <property type="match status" value="1"/>
</dbReference>
<keyword evidence="2" id="KW-0949">S-adenosyl-L-methionine</keyword>
<comment type="caution">
    <text evidence="4">The sequence shown here is derived from an EMBL/GenBank/DDBJ whole genome shotgun (WGS) entry which is preliminary data.</text>
</comment>
<dbReference type="PROSITE" id="PS51918">
    <property type="entry name" value="RADICAL_SAM"/>
    <property type="match status" value="1"/>
</dbReference>
<dbReference type="InterPro" id="IPR058240">
    <property type="entry name" value="rSAM_sf"/>
</dbReference>
<dbReference type="Pfam" id="PF06969">
    <property type="entry name" value="HemN_C"/>
    <property type="match status" value="1"/>
</dbReference>
<dbReference type="InterPro" id="IPR004559">
    <property type="entry name" value="HemW-like"/>
</dbReference>
<feature type="domain" description="Radical SAM core" evidence="3">
    <location>
        <begin position="1"/>
        <end position="230"/>
    </location>
</feature>
<evidence type="ECO:0000259" key="3">
    <source>
        <dbReference type="PROSITE" id="PS51918"/>
    </source>
</evidence>
<dbReference type="GO" id="GO:0004109">
    <property type="term" value="F:coproporphyrinogen oxidase activity"/>
    <property type="evidence" value="ECO:0007669"/>
    <property type="project" value="InterPro"/>
</dbReference>
<sequence length="373" mass="42016">MAGIYIHIPFCRKACHYCNFHFSTSVKQKAAMVSAICTEAALQQSYIQEPVDTIYFGGGTPSLLSPAELEQILQQVFKQFTVNTDAEITLEANPDDISTEKLTYWKNAGINRLSIGIQSFFAEDLQWMNRAHTADQAKACIQLAQQAGFNNITIDLIYGTPTLTDEKWQQNVATAVSLNIPHISCYALTVEPKTALDKMITLHKMENVNSETQSRQFTQLMQWADDAGFEHYEISNFAKPGFRSRHNSSYWQGKHYLGLGPSAHSFNGISRQWNIANNALYLKSIEGNVLPVEVETLTNTQQLNEYIMIRLRTMEGLSLNEIAARWDINAVHKLRAGAEKYLKNDMMVLNNNSLILTRNGRLFADGIAADLFC</sequence>
<comment type="similarity">
    <text evidence="1">Belongs to the anaerobic coproporphyrinogen-III oxidase family. HemW subfamily.</text>
</comment>
<name>A0A8J8JVA5_9BACT</name>
<dbReference type="AlphaFoldDB" id="A0A8J8JVA5"/>
<dbReference type="CDD" id="cd01335">
    <property type="entry name" value="Radical_SAM"/>
    <property type="match status" value="1"/>
</dbReference>
<gene>
    <name evidence="4" type="primary">hemW</name>
    <name evidence="4" type="ORF">GD597_13265</name>
</gene>
<dbReference type="Proteomes" id="UP000598971">
    <property type="component" value="Unassembled WGS sequence"/>
</dbReference>
<accession>A0A8J8JVA5</accession>
<comment type="subcellular location">
    <subcellularLocation>
        <location evidence="2">Cytoplasm</location>
    </subcellularLocation>
</comment>
<dbReference type="SFLD" id="SFLDF00562">
    <property type="entry name" value="HemN-like__clustered_with_heat"/>
    <property type="match status" value="1"/>
</dbReference>
<keyword evidence="5" id="KW-1185">Reference proteome</keyword>
<dbReference type="SFLD" id="SFLDF00288">
    <property type="entry name" value="HemN-like__clustered_with_nucl"/>
    <property type="match status" value="1"/>
</dbReference>
<dbReference type="Gene3D" id="3.80.30.20">
    <property type="entry name" value="tm_1862 like domain"/>
    <property type="match status" value="1"/>
</dbReference>
<protein>
    <recommendedName>
        <fullName evidence="2">Heme chaperone HemW</fullName>
    </recommendedName>
</protein>
<keyword evidence="2" id="KW-0963">Cytoplasm</keyword>
<keyword evidence="2" id="KW-0479">Metal-binding</keyword>
<dbReference type="InterPro" id="IPR007197">
    <property type="entry name" value="rSAM"/>
</dbReference>
<evidence type="ECO:0000256" key="1">
    <source>
        <dbReference type="ARBA" id="ARBA00006100"/>
    </source>
</evidence>